<organism evidence="2 3">
    <name type="scientific">Bradyrhizobium algeriense</name>
    <dbReference type="NCBI Taxonomy" id="634784"/>
    <lineage>
        <taxon>Bacteria</taxon>
        <taxon>Pseudomonadati</taxon>
        <taxon>Pseudomonadota</taxon>
        <taxon>Alphaproteobacteria</taxon>
        <taxon>Hyphomicrobiales</taxon>
        <taxon>Nitrobacteraceae</taxon>
        <taxon>Bradyrhizobium</taxon>
    </lineage>
</organism>
<dbReference type="RefSeq" id="WP_334480110.1">
    <property type="nucleotide sequence ID" value="NZ_JAZHRV010000001.1"/>
</dbReference>
<comment type="caution">
    <text evidence="2">The sequence shown here is derived from an EMBL/GenBank/DDBJ whole genome shotgun (WGS) entry which is preliminary data.</text>
</comment>
<evidence type="ECO:0000313" key="2">
    <source>
        <dbReference type="EMBL" id="MEH2555129.1"/>
    </source>
</evidence>
<dbReference type="Proteomes" id="UP001364224">
    <property type="component" value="Unassembled WGS sequence"/>
</dbReference>
<sequence>MKLSALTIATLLTVGTIASANAVEFGVGPGGVYVGPGYDRHYYRDRDYRDDCRIVIRERTNRFGERVRIRERICD</sequence>
<keyword evidence="3" id="KW-1185">Reference proteome</keyword>
<proteinExistence type="predicted"/>
<name>A0ABU8BAA0_9BRAD</name>
<feature type="chain" id="PRO_5046002127" evidence="1">
    <location>
        <begin position="23"/>
        <end position="75"/>
    </location>
</feature>
<evidence type="ECO:0000256" key="1">
    <source>
        <dbReference type="SAM" id="SignalP"/>
    </source>
</evidence>
<dbReference type="EMBL" id="JAZHRV010000001">
    <property type="protein sequence ID" value="MEH2555129.1"/>
    <property type="molecule type" value="Genomic_DNA"/>
</dbReference>
<protein>
    <submittedName>
        <fullName evidence="2">Uncharacterized protein</fullName>
    </submittedName>
</protein>
<feature type="signal peptide" evidence="1">
    <location>
        <begin position="1"/>
        <end position="22"/>
    </location>
</feature>
<reference evidence="2 3" key="1">
    <citation type="submission" date="2024-02" db="EMBL/GenBank/DDBJ databases">
        <title>Adaptive strategies in a cosmopolitan and abundant soil bacterium.</title>
        <authorList>
            <person name="Carini P."/>
        </authorList>
    </citation>
    <scope>NUCLEOTIDE SEQUENCE [LARGE SCALE GENOMIC DNA]</scope>
    <source>
        <strain evidence="2 3">AZCC 1608</strain>
    </source>
</reference>
<keyword evidence="1" id="KW-0732">Signal</keyword>
<evidence type="ECO:0000313" key="3">
    <source>
        <dbReference type="Proteomes" id="UP001364224"/>
    </source>
</evidence>
<accession>A0ABU8BAA0</accession>
<gene>
    <name evidence="2" type="ORF">V1286_002658</name>
</gene>